<dbReference type="CDD" id="cd20537">
    <property type="entry name" value="CYCLIN_CCNO-like_rpt2"/>
    <property type="match status" value="1"/>
</dbReference>
<dbReference type="GO" id="GO:0010468">
    <property type="term" value="P:regulation of gene expression"/>
    <property type="evidence" value="ECO:0007669"/>
    <property type="project" value="TreeGrafter"/>
</dbReference>
<dbReference type="GO" id="GO:0005634">
    <property type="term" value="C:nucleus"/>
    <property type="evidence" value="ECO:0007669"/>
    <property type="project" value="TreeGrafter"/>
</dbReference>
<dbReference type="Gene3D" id="1.10.472.10">
    <property type="entry name" value="Cyclin-like"/>
    <property type="match status" value="2"/>
</dbReference>
<dbReference type="Pfam" id="PF00069">
    <property type="entry name" value="Pkinase"/>
    <property type="match status" value="1"/>
</dbReference>
<evidence type="ECO:0000256" key="10">
    <source>
        <dbReference type="ARBA" id="ARBA00022741"/>
    </source>
</evidence>
<dbReference type="EMBL" id="LNFP01000416">
    <property type="protein sequence ID" value="KUF93090.1"/>
    <property type="molecule type" value="Genomic_DNA"/>
</dbReference>
<evidence type="ECO:0000256" key="20">
    <source>
        <dbReference type="ARBA" id="ARBA00047811"/>
    </source>
</evidence>
<dbReference type="Pfam" id="PF02984">
    <property type="entry name" value="Cyclin_C"/>
    <property type="match status" value="1"/>
</dbReference>
<dbReference type="InterPro" id="IPR011009">
    <property type="entry name" value="Kinase-like_dom_sf"/>
</dbReference>
<dbReference type="GO" id="GO:0005814">
    <property type="term" value="C:centriole"/>
    <property type="evidence" value="ECO:0007669"/>
    <property type="project" value="UniProtKB-SubCell"/>
</dbReference>
<evidence type="ECO:0000259" key="24">
    <source>
        <dbReference type="PROSITE" id="PS50181"/>
    </source>
</evidence>
<dbReference type="InterPro" id="IPR001810">
    <property type="entry name" value="F-box_dom"/>
</dbReference>
<keyword evidence="10" id="KW-0547">Nucleotide-binding</keyword>
<dbReference type="Gene3D" id="1.20.1280.50">
    <property type="match status" value="1"/>
</dbReference>
<dbReference type="Pfam" id="PF00134">
    <property type="entry name" value="Cyclin_N"/>
    <property type="match status" value="1"/>
</dbReference>
<keyword evidence="9" id="KW-0808">Transferase</keyword>
<keyword evidence="6" id="KW-0963">Cytoplasm</keyword>
<keyword evidence="14" id="KW-0206">Cytoskeleton</keyword>
<dbReference type="GO" id="GO:0004693">
    <property type="term" value="F:cyclin-dependent protein serine/threonine kinase activity"/>
    <property type="evidence" value="ECO:0007669"/>
    <property type="project" value="UniProtKB-EC"/>
</dbReference>
<dbReference type="InterPro" id="IPR036047">
    <property type="entry name" value="F-box-like_dom_sf"/>
</dbReference>
<evidence type="ECO:0000256" key="19">
    <source>
        <dbReference type="ARBA" id="ARBA00042858"/>
    </source>
</evidence>
<dbReference type="Gene3D" id="1.10.510.10">
    <property type="entry name" value="Transferase(Phosphotransferase) domain 1"/>
    <property type="match status" value="1"/>
</dbReference>
<dbReference type="PROSITE" id="PS50181">
    <property type="entry name" value="FBOX"/>
    <property type="match status" value="1"/>
</dbReference>
<evidence type="ECO:0000256" key="7">
    <source>
        <dbReference type="ARBA" id="ARBA00022527"/>
    </source>
</evidence>
<dbReference type="InterPro" id="IPR013763">
    <property type="entry name" value="Cyclin-like_dom"/>
</dbReference>
<dbReference type="InterPro" id="IPR004367">
    <property type="entry name" value="Cyclin_C-dom"/>
</dbReference>
<dbReference type="AlphaFoldDB" id="A0A0W8DAP1"/>
<dbReference type="Gene3D" id="3.30.200.20">
    <property type="entry name" value="Phosphorylase Kinase, domain 1"/>
    <property type="match status" value="1"/>
</dbReference>
<evidence type="ECO:0000256" key="15">
    <source>
        <dbReference type="ARBA" id="ARBA00023306"/>
    </source>
</evidence>
<evidence type="ECO:0000256" key="13">
    <source>
        <dbReference type="ARBA" id="ARBA00023127"/>
    </source>
</evidence>
<dbReference type="SUPFAM" id="SSF56112">
    <property type="entry name" value="Protein kinase-like (PK-like)"/>
    <property type="match status" value="1"/>
</dbReference>
<comment type="subunit">
    <text evidence="16">May form a complex composed of at least the catalytic subunit CRK2 and a cyclin.</text>
</comment>
<evidence type="ECO:0000256" key="8">
    <source>
        <dbReference type="ARBA" id="ARBA00022618"/>
    </source>
</evidence>
<feature type="domain" description="Protein kinase" evidence="23">
    <location>
        <begin position="245"/>
        <end position="508"/>
    </location>
</feature>
<evidence type="ECO:0000256" key="22">
    <source>
        <dbReference type="SAM" id="MobiDB-lite"/>
    </source>
</evidence>
<gene>
    <name evidence="25" type="ORF">AM588_10005503</name>
</gene>
<keyword evidence="11" id="KW-0418">Kinase</keyword>
<dbReference type="InterPro" id="IPR036915">
    <property type="entry name" value="Cyclin-like_sf"/>
</dbReference>
<dbReference type="PROSITE" id="PS50011">
    <property type="entry name" value="PROTEIN_KINASE_DOM"/>
    <property type="match status" value="1"/>
</dbReference>
<comment type="catalytic activity">
    <reaction evidence="21">
        <text>L-seryl-[protein] + ATP = O-phospho-L-seryl-[protein] + ADP + H(+)</text>
        <dbReference type="Rhea" id="RHEA:17989"/>
        <dbReference type="Rhea" id="RHEA-COMP:9863"/>
        <dbReference type="Rhea" id="RHEA-COMP:11604"/>
        <dbReference type="ChEBI" id="CHEBI:15378"/>
        <dbReference type="ChEBI" id="CHEBI:29999"/>
        <dbReference type="ChEBI" id="CHEBI:30616"/>
        <dbReference type="ChEBI" id="CHEBI:83421"/>
        <dbReference type="ChEBI" id="CHEBI:456216"/>
        <dbReference type="EC" id="2.7.11.22"/>
    </reaction>
</comment>
<accession>A0A0W8DAP1</accession>
<evidence type="ECO:0000256" key="4">
    <source>
        <dbReference type="ARBA" id="ARBA00012425"/>
    </source>
</evidence>
<dbReference type="GO" id="GO:0000307">
    <property type="term" value="C:cyclin-dependent protein kinase holoenzyme complex"/>
    <property type="evidence" value="ECO:0007669"/>
    <property type="project" value="TreeGrafter"/>
</dbReference>
<proteinExistence type="inferred from homology"/>
<dbReference type="FunFam" id="1.10.510.10:FF:000574">
    <property type="entry name" value="Cell division related protein kinase 2"/>
    <property type="match status" value="1"/>
</dbReference>
<dbReference type="FunFam" id="1.10.472.10:FF:000001">
    <property type="entry name" value="G2/mitotic-specific cyclin"/>
    <property type="match status" value="1"/>
</dbReference>
<feature type="region of interest" description="Disordered" evidence="22">
    <location>
        <begin position="1"/>
        <end position="49"/>
    </location>
</feature>
<evidence type="ECO:0000256" key="16">
    <source>
        <dbReference type="ARBA" id="ARBA00038543"/>
    </source>
</evidence>
<keyword evidence="12" id="KW-0067">ATP-binding</keyword>
<dbReference type="SUPFAM" id="SSF81383">
    <property type="entry name" value="F-box domain"/>
    <property type="match status" value="1"/>
</dbReference>
<dbReference type="SMART" id="SM01332">
    <property type="entry name" value="Cyclin_C"/>
    <property type="match status" value="1"/>
</dbReference>
<dbReference type="GO" id="GO:0010389">
    <property type="term" value="P:regulation of G2/M transition of mitotic cell cycle"/>
    <property type="evidence" value="ECO:0007669"/>
    <property type="project" value="TreeGrafter"/>
</dbReference>
<protein>
    <recommendedName>
        <fullName evidence="5">Cyclin-F</fullName>
        <ecNumber evidence="4">2.7.11.22</ecNumber>
    </recommendedName>
    <alternativeName>
        <fullName evidence="18">Cell division control protein 2 homolog</fullName>
    </alternativeName>
    <alternativeName>
        <fullName evidence="17">Cyclin-dependent kinase 2 homolog</fullName>
    </alternativeName>
    <alternativeName>
        <fullName evidence="19">cdc2-related kinase 2</fullName>
    </alternativeName>
</protein>
<organism evidence="25 26">
    <name type="scientific">Phytophthora nicotianae</name>
    <name type="common">Potato buckeye rot agent</name>
    <name type="synonym">Phytophthora parasitica</name>
    <dbReference type="NCBI Taxonomy" id="4792"/>
    <lineage>
        <taxon>Eukaryota</taxon>
        <taxon>Sar</taxon>
        <taxon>Stramenopiles</taxon>
        <taxon>Oomycota</taxon>
        <taxon>Peronosporomycetes</taxon>
        <taxon>Peronosporales</taxon>
        <taxon>Peronosporaceae</taxon>
        <taxon>Phytophthora</taxon>
    </lineage>
</organism>
<evidence type="ECO:0000256" key="3">
    <source>
        <dbReference type="ARBA" id="ARBA00006485"/>
    </source>
</evidence>
<evidence type="ECO:0000256" key="14">
    <source>
        <dbReference type="ARBA" id="ARBA00023212"/>
    </source>
</evidence>
<evidence type="ECO:0000313" key="25">
    <source>
        <dbReference type="EMBL" id="KUF93090.1"/>
    </source>
</evidence>
<dbReference type="CDD" id="cd09917">
    <property type="entry name" value="F-box_SF"/>
    <property type="match status" value="1"/>
</dbReference>
<evidence type="ECO:0000256" key="9">
    <source>
        <dbReference type="ARBA" id="ARBA00022679"/>
    </source>
</evidence>
<keyword evidence="13" id="KW-0195">Cyclin</keyword>
<dbReference type="Pfam" id="PF12937">
    <property type="entry name" value="F-box-like"/>
    <property type="match status" value="1"/>
</dbReference>
<dbReference type="PANTHER" id="PTHR24056">
    <property type="entry name" value="CELL DIVISION PROTEIN KINASE"/>
    <property type="match status" value="1"/>
</dbReference>
<dbReference type="InterPro" id="IPR050108">
    <property type="entry name" value="CDK"/>
</dbReference>
<dbReference type="SUPFAM" id="SSF47954">
    <property type="entry name" value="Cyclin-like"/>
    <property type="match status" value="2"/>
</dbReference>
<keyword evidence="7" id="KW-0723">Serine/threonine-protein kinase</keyword>
<dbReference type="GO" id="GO:0000082">
    <property type="term" value="P:G1/S transition of mitotic cell cycle"/>
    <property type="evidence" value="ECO:0007669"/>
    <property type="project" value="TreeGrafter"/>
</dbReference>
<keyword evidence="8" id="KW-0132">Cell division</keyword>
<dbReference type="GO" id="GO:0030332">
    <property type="term" value="F:cyclin binding"/>
    <property type="evidence" value="ECO:0007669"/>
    <property type="project" value="TreeGrafter"/>
</dbReference>
<comment type="subcellular location">
    <subcellularLocation>
        <location evidence="1">Cytoplasm</location>
        <location evidence="1">Cytoskeleton</location>
        <location evidence="1">Microtubule organizing center</location>
        <location evidence="1">Centrosome</location>
        <location evidence="1">Centriole</location>
    </subcellularLocation>
    <subcellularLocation>
        <location evidence="2">Cytoplasm</location>
        <location evidence="2">Perinuclear region</location>
    </subcellularLocation>
</comment>
<dbReference type="PANTHER" id="PTHR24056:SF254">
    <property type="entry name" value="CYCLIN-DEPENDENT KINASE 2"/>
    <property type="match status" value="1"/>
</dbReference>
<dbReference type="GO" id="GO:0007165">
    <property type="term" value="P:signal transduction"/>
    <property type="evidence" value="ECO:0007669"/>
    <property type="project" value="TreeGrafter"/>
</dbReference>
<dbReference type="GO" id="GO:0005524">
    <property type="term" value="F:ATP binding"/>
    <property type="evidence" value="ECO:0007669"/>
    <property type="project" value="UniProtKB-KW"/>
</dbReference>
<evidence type="ECO:0000256" key="5">
    <source>
        <dbReference type="ARBA" id="ARBA00019493"/>
    </source>
</evidence>
<dbReference type="SMART" id="SM00220">
    <property type="entry name" value="S_TKc"/>
    <property type="match status" value="1"/>
</dbReference>
<comment type="caution">
    <text evidence="25">The sequence shown here is derived from an EMBL/GenBank/DDBJ whole genome shotgun (WGS) entry which is preliminary data.</text>
</comment>
<dbReference type="SMART" id="SM00385">
    <property type="entry name" value="CYCLIN"/>
    <property type="match status" value="2"/>
</dbReference>
<dbReference type="InterPro" id="IPR000719">
    <property type="entry name" value="Prot_kinase_dom"/>
</dbReference>
<dbReference type="Proteomes" id="UP000054636">
    <property type="component" value="Unassembled WGS sequence"/>
</dbReference>
<name>A0A0W8DAP1_PHYNI</name>
<evidence type="ECO:0000256" key="21">
    <source>
        <dbReference type="ARBA" id="ARBA00048367"/>
    </source>
</evidence>
<dbReference type="GO" id="GO:0048471">
    <property type="term" value="C:perinuclear region of cytoplasm"/>
    <property type="evidence" value="ECO:0007669"/>
    <property type="project" value="UniProtKB-SubCell"/>
</dbReference>
<dbReference type="GO" id="GO:0051301">
    <property type="term" value="P:cell division"/>
    <property type="evidence" value="ECO:0007669"/>
    <property type="project" value="UniProtKB-KW"/>
</dbReference>
<keyword evidence="15" id="KW-0131">Cell cycle</keyword>
<sequence>MDTQSSASRTSSSSDTTPSKKRRATTGASNQGLGVAVPARTEPQRKRSGLPLLLCTPGAENPILAALGGTPRSQVAVANGFPEPEPLDLSQCSAVTSMDSVREEKVEETRMKEEKRDILVKEEKVNVMDLKQEHKPHTVKAESAGVETKYRVDAAPFANDDEDWEGNAPLEVKMEEVEAVLTPSEHFDLQPIDIILHVFSFLVTAKDLENMAQVSKKWKELTSRRSLYRSLPSVTPEGSVNWINFKNLGIKNKGTEGTCIKCCQRSTGKILAMKKARVFPKGEGVPYYMLRELAVLKGIKHDHIASLELISLAKDELHIRKLLHQLLDAIAYCHRRGVLHRNLKPKHLLIKTSDTENLSDATLQISDFALVRATGIPRRTYTMEVVTLWYRPPEILMGVRGYSSAVDIWSVGCIFAEMAQGKPLFTGISEIDQLFQIFSKLSTPTSETWPGFSSLPNYHFEFPHWKRRPLNRLFPGISDLGIDLLTKLLVYNPDQRITAEDALRHPYFSSEAPSFLPLTPKIPMDQMCYTMSRARIGPTPEHVELFHAYLRQTELDSWKEIKYLSRQKTLRPAHRSMLVDWLIEVVDVFEMCLRTAFLAVNYTDRYLDIVMVKKTQFQLLGATCLHVASKCEDVSYIGVEDLAMCADNVYTSVEVLEMEEKLLNTLNFTLSVPTALDFLNIYERMIPPIQKKTSMLAHYLLELALQEYQFLKYLPSVVAACCLSMAMYTMDGFPMACIALHKTIVTLIGPTRAPRIITELVNRANVHFVAQNLTASGWFPLSECDSAAASTSSLELARNFAVSPAFAAGLTYSTSLCDSLLINQFFNARIKNILREFIFASWTEGGVGTLPSSPAGFGEAAASPTLSTTSAMDIQRSSLFAVEVPLDFVGRTFEFVFHYLLSSDGILVIGLYRCRPDVMLHSSAVHVLSGGQWTKTATRARIEVSEDERSVPFGYVYVNPQPHEVLTGNDLLYVLSDIQPCWADPDKELPNDI</sequence>
<comment type="similarity">
    <text evidence="3">Belongs to the protein kinase superfamily. CMGC Ser/Thr protein kinase family. CDC2/CDKX subfamily.</text>
</comment>
<evidence type="ECO:0000256" key="12">
    <source>
        <dbReference type="ARBA" id="ARBA00022840"/>
    </source>
</evidence>
<feature type="compositionally biased region" description="Low complexity" evidence="22">
    <location>
        <begin position="1"/>
        <end position="17"/>
    </location>
</feature>
<evidence type="ECO:0000259" key="23">
    <source>
        <dbReference type="PROSITE" id="PS50011"/>
    </source>
</evidence>
<evidence type="ECO:0000256" key="2">
    <source>
        <dbReference type="ARBA" id="ARBA00004556"/>
    </source>
</evidence>
<evidence type="ECO:0000256" key="17">
    <source>
        <dbReference type="ARBA" id="ARBA00039612"/>
    </source>
</evidence>
<evidence type="ECO:0000313" key="26">
    <source>
        <dbReference type="Proteomes" id="UP000054636"/>
    </source>
</evidence>
<feature type="domain" description="F-box" evidence="24">
    <location>
        <begin position="184"/>
        <end position="231"/>
    </location>
</feature>
<evidence type="ECO:0000256" key="6">
    <source>
        <dbReference type="ARBA" id="ARBA00022490"/>
    </source>
</evidence>
<reference evidence="25 26" key="1">
    <citation type="submission" date="2015-11" db="EMBL/GenBank/DDBJ databases">
        <title>Genomes and virulence difference between two physiological races of Phytophthora nicotianae.</title>
        <authorList>
            <person name="Liu H."/>
            <person name="Ma X."/>
            <person name="Yu H."/>
            <person name="Fang D."/>
            <person name="Li Y."/>
            <person name="Wang X."/>
            <person name="Wang W."/>
            <person name="Dong Y."/>
            <person name="Xiao B."/>
        </authorList>
    </citation>
    <scope>NUCLEOTIDE SEQUENCE [LARGE SCALE GENOMIC DNA]</scope>
    <source>
        <strain evidence="26">race 1</strain>
    </source>
</reference>
<dbReference type="InterPro" id="IPR006671">
    <property type="entry name" value="Cyclin_N"/>
</dbReference>
<dbReference type="EC" id="2.7.11.22" evidence="4"/>
<evidence type="ECO:0000256" key="18">
    <source>
        <dbReference type="ARBA" id="ARBA00041902"/>
    </source>
</evidence>
<evidence type="ECO:0000256" key="11">
    <source>
        <dbReference type="ARBA" id="ARBA00022777"/>
    </source>
</evidence>
<comment type="catalytic activity">
    <reaction evidence="20">
        <text>L-threonyl-[protein] + ATP = O-phospho-L-threonyl-[protein] + ADP + H(+)</text>
        <dbReference type="Rhea" id="RHEA:46608"/>
        <dbReference type="Rhea" id="RHEA-COMP:11060"/>
        <dbReference type="Rhea" id="RHEA-COMP:11605"/>
        <dbReference type="ChEBI" id="CHEBI:15378"/>
        <dbReference type="ChEBI" id="CHEBI:30013"/>
        <dbReference type="ChEBI" id="CHEBI:30616"/>
        <dbReference type="ChEBI" id="CHEBI:61977"/>
        <dbReference type="ChEBI" id="CHEBI:456216"/>
        <dbReference type="EC" id="2.7.11.22"/>
    </reaction>
</comment>
<evidence type="ECO:0000256" key="1">
    <source>
        <dbReference type="ARBA" id="ARBA00004114"/>
    </source>
</evidence>